<accession>A0ABV7H1G5</accession>
<feature type="domain" description="Lipid/polyisoprenoid-binding YceI-like" evidence="2">
    <location>
        <begin position="37"/>
        <end position="200"/>
    </location>
</feature>
<evidence type="ECO:0000259" key="2">
    <source>
        <dbReference type="SMART" id="SM00867"/>
    </source>
</evidence>
<name>A0ABV7H1G5_9BURK</name>
<dbReference type="SUPFAM" id="SSF101874">
    <property type="entry name" value="YceI-like"/>
    <property type="match status" value="1"/>
</dbReference>
<dbReference type="PANTHER" id="PTHR34406:SF1">
    <property type="entry name" value="PROTEIN YCEI"/>
    <property type="match status" value="1"/>
</dbReference>
<keyword evidence="1" id="KW-0732">Signal</keyword>
<evidence type="ECO:0000313" key="4">
    <source>
        <dbReference type="Proteomes" id="UP001595556"/>
    </source>
</evidence>
<comment type="caution">
    <text evidence="3">The sequence shown here is derived from an EMBL/GenBank/DDBJ whole genome shotgun (WGS) entry which is preliminary data.</text>
</comment>
<evidence type="ECO:0000256" key="1">
    <source>
        <dbReference type="SAM" id="SignalP"/>
    </source>
</evidence>
<protein>
    <submittedName>
        <fullName evidence="3">YceI family protein</fullName>
    </submittedName>
</protein>
<feature type="chain" id="PRO_5045455569" evidence="1">
    <location>
        <begin position="34"/>
        <end position="203"/>
    </location>
</feature>
<dbReference type="Pfam" id="PF04264">
    <property type="entry name" value="YceI"/>
    <property type="match status" value="1"/>
</dbReference>
<reference evidence="4" key="1">
    <citation type="journal article" date="2019" name="Int. J. Syst. Evol. Microbiol.">
        <title>The Global Catalogue of Microorganisms (GCM) 10K type strain sequencing project: providing services to taxonomists for standard genome sequencing and annotation.</title>
        <authorList>
            <consortium name="The Broad Institute Genomics Platform"/>
            <consortium name="The Broad Institute Genome Sequencing Center for Infectious Disease"/>
            <person name="Wu L."/>
            <person name="Ma J."/>
        </authorList>
    </citation>
    <scope>NUCLEOTIDE SEQUENCE [LARGE SCALE GENOMIC DNA]</scope>
    <source>
        <strain evidence="4">KCTC 52168</strain>
    </source>
</reference>
<evidence type="ECO:0000313" key="3">
    <source>
        <dbReference type="EMBL" id="MFC3146060.1"/>
    </source>
</evidence>
<dbReference type="PANTHER" id="PTHR34406">
    <property type="entry name" value="PROTEIN YCEI"/>
    <property type="match status" value="1"/>
</dbReference>
<feature type="signal peptide" evidence="1">
    <location>
        <begin position="1"/>
        <end position="33"/>
    </location>
</feature>
<dbReference type="RefSeq" id="WP_377300350.1">
    <property type="nucleotide sequence ID" value="NZ_CP180191.1"/>
</dbReference>
<dbReference type="Proteomes" id="UP001595556">
    <property type="component" value="Unassembled WGS sequence"/>
</dbReference>
<dbReference type="EMBL" id="JBHRTI010000001">
    <property type="protein sequence ID" value="MFC3146060.1"/>
    <property type="molecule type" value="Genomic_DNA"/>
</dbReference>
<proteinExistence type="predicted"/>
<sequence length="203" mass="21551">MNANALSSTTFGLRITRLAVSGLLLATAVFATAAQAQQRLLPQQSEVSFTSRQMGVPVDGRFTRFAAPVMDFNPKNPAASKMSITVDLASVSIGTKETEAELAKPGWFDTSRFPQATFTATGVKALGGNRFEVTGNLAIKGASRPITMPVTLTQAGDVTTASGSFLLRRLDFKIGDGEWNDPSLVANDVVVRVRFALSGVPKL</sequence>
<dbReference type="SMART" id="SM00867">
    <property type="entry name" value="YceI"/>
    <property type="match status" value="1"/>
</dbReference>
<keyword evidence="4" id="KW-1185">Reference proteome</keyword>
<dbReference type="InterPro" id="IPR036761">
    <property type="entry name" value="TTHA0802/YceI-like_sf"/>
</dbReference>
<dbReference type="Gene3D" id="2.40.128.110">
    <property type="entry name" value="Lipid/polyisoprenoid-binding, YceI-like"/>
    <property type="match status" value="1"/>
</dbReference>
<dbReference type="InterPro" id="IPR007372">
    <property type="entry name" value="Lipid/polyisoprenoid-bd_YceI"/>
</dbReference>
<gene>
    <name evidence="3" type="ORF">ACFOEN_00230</name>
</gene>
<organism evidence="3 4">
    <name type="scientific">Piscinibacterium candidicorallinum</name>
    <dbReference type="NCBI Taxonomy" id="1793872"/>
    <lineage>
        <taxon>Bacteria</taxon>
        <taxon>Pseudomonadati</taxon>
        <taxon>Pseudomonadota</taxon>
        <taxon>Betaproteobacteria</taxon>
        <taxon>Burkholderiales</taxon>
        <taxon>Piscinibacterium</taxon>
    </lineage>
</organism>